<name>A0A8S4FYX3_PLUXY</name>
<dbReference type="PROSITE" id="PS00028">
    <property type="entry name" value="ZINC_FINGER_C2H2_1"/>
    <property type="match status" value="10"/>
</dbReference>
<evidence type="ECO:0000313" key="11">
    <source>
        <dbReference type="EMBL" id="CAG9133815.1"/>
    </source>
</evidence>
<dbReference type="InterPro" id="IPR013087">
    <property type="entry name" value="Znf_C2H2_type"/>
</dbReference>
<keyword evidence="5 8" id="KW-0862">Zinc</keyword>
<evidence type="ECO:0000313" key="12">
    <source>
        <dbReference type="Proteomes" id="UP000653454"/>
    </source>
</evidence>
<feature type="domain" description="C2H2-type" evidence="9">
    <location>
        <begin position="268"/>
        <end position="291"/>
    </location>
</feature>
<reference evidence="11" key="1">
    <citation type="submission" date="2020-11" db="EMBL/GenBank/DDBJ databases">
        <authorList>
            <person name="Whiteford S."/>
        </authorList>
    </citation>
    <scope>NUCLEOTIDE SEQUENCE</scope>
</reference>
<dbReference type="Pfam" id="PF12874">
    <property type="entry name" value="zf-met"/>
    <property type="match status" value="1"/>
</dbReference>
<comment type="subcellular location">
    <subcellularLocation>
        <location evidence="1">Nucleus</location>
    </subcellularLocation>
</comment>
<evidence type="ECO:0000256" key="8">
    <source>
        <dbReference type="PROSITE-ProRule" id="PRU01263"/>
    </source>
</evidence>
<dbReference type="Pfam" id="PF13912">
    <property type="entry name" value="zf-C2H2_6"/>
    <property type="match status" value="1"/>
</dbReference>
<proteinExistence type="predicted"/>
<dbReference type="Pfam" id="PF00096">
    <property type="entry name" value="zf-C2H2"/>
    <property type="match status" value="5"/>
</dbReference>
<feature type="domain" description="C2H2-type" evidence="9">
    <location>
        <begin position="324"/>
        <end position="351"/>
    </location>
</feature>
<accession>A0A8S4FYX3</accession>
<dbReference type="InterPro" id="IPR050888">
    <property type="entry name" value="ZnF_C2H2-type_TF"/>
</dbReference>
<keyword evidence="12" id="KW-1185">Reference proteome</keyword>
<dbReference type="Proteomes" id="UP000653454">
    <property type="component" value="Unassembled WGS sequence"/>
</dbReference>
<dbReference type="SMART" id="SM00355">
    <property type="entry name" value="ZnF_C2H2"/>
    <property type="match status" value="13"/>
</dbReference>
<evidence type="ECO:0000259" key="10">
    <source>
        <dbReference type="PROSITE" id="PS51915"/>
    </source>
</evidence>
<dbReference type="InterPro" id="IPR003604">
    <property type="entry name" value="Matrin/U1-like-C_Znf_C2H2"/>
</dbReference>
<feature type="binding site" evidence="8">
    <location>
        <position position="89"/>
    </location>
    <ligand>
        <name>Zn(2+)</name>
        <dbReference type="ChEBI" id="CHEBI:29105"/>
    </ligand>
</feature>
<feature type="domain" description="C2H2-type" evidence="9">
    <location>
        <begin position="507"/>
        <end position="535"/>
    </location>
</feature>
<dbReference type="EMBL" id="CAJHNJ030000068">
    <property type="protein sequence ID" value="CAG9133815.1"/>
    <property type="molecule type" value="Genomic_DNA"/>
</dbReference>
<feature type="domain" description="C2H2-type" evidence="9">
    <location>
        <begin position="479"/>
        <end position="506"/>
    </location>
</feature>
<evidence type="ECO:0000256" key="3">
    <source>
        <dbReference type="ARBA" id="ARBA00022737"/>
    </source>
</evidence>
<dbReference type="GO" id="GO:1990837">
    <property type="term" value="F:sequence-specific double-stranded DNA binding"/>
    <property type="evidence" value="ECO:0007669"/>
    <property type="project" value="UniProtKB-ARBA"/>
</dbReference>
<keyword evidence="2 8" id="KW-0479">Metal-binding</keyword>
<dbReference type="FunFam" id="3.30.160.60:FF:000303">
    <property type="entry name" value="Zinc finger protein 41"/>
    <property type="match status" value="1"/>
</dbReference>
<feature type="domain" description="ZAD" evidence="10">
    <location>
        <begin position="39"/>
        <end position="116"/>
    </location>
</feature>
<evidence type="ECO:0000256" key="6">
    <source>
        <dbReference type="ARBA" id="ARBA00023242"/>
    </source>
</evidence>
<dbReference type="PROSITE" id="PS51915">
    <property type="entry name" value="ZAD"/>
    <property type="match status" value="1"/>
</dbReference>
<keyword evidence="4 7" id="KW-0863">Zinc-finger</keyword>
<dbReference type="InterPro" id="IPR012934">
    <property type="entry name" value="Znf_AD"/>
</dbReference>
<keyword evidence="6" id="KW-0539">Nucleus</keyword>
<evidence type="ECO:0000256" key="7">
    <source>
        <dbReference type="PROSITE-ProRule" id="PRU00042"/>
    </source>
</evidence>
<evidence type="ECO:0000256" key="4">
    <source>
        <dbReference type="ARBA" id="ARBA00022771"/>
    </source>
</evidence>
<evidence type="ECO:0000259" key="9">
    <source>
        <dbReference type="PROSITE" id="PS50157"/>
    </source>
</evidence>
<feature type="binding site" evidence="8">
    <location>
        <position position="92"/>
    </location>
    <ligand>
        <name>Zn(2+)</name>
        <dbReference type="ChEBI" id="CHEBI:29105"/>
    </ligand>
</feature>
<feature type="domain" description="C2H2-type" evidence="9">
    <location>
        <begin position="177"/>
        <end position="205"/>
    </location>
</feature>
<dbReference type="SMART" id="SM00451">
    <property type="entry name" value="ZnF_U1"/>
    <property type="match status" value="2"/>
</dbReference>
<dbReference type="PANTHER" id="PTHR24406">
    <property type="entry name" value="TRANSCRIPTIONAL REPRESSOR CTCFL-RELATED"/>
    <property type="match status" value="1"/>
</dbReference>
<keyword evidence="3" id="KW-0677">Repeat</keyword>
<dbReference type="Gene3D" id="3.30.160.60">
    <property type="entry name" value="Classic Zinc Finger"/>
    <property type="match status" value="7"/>
</dbReference>
<dbReference type="PROSITE" id="PS50157">
    <property type="entry name" value="ZINC_FINGER_C2H2_2"/>
    <property type="match status" value="10"/>
</dbReference>
<dbReference type="InterPro" id="IPR036236">
    <property type="entry name" value="Znf_C2H2_sf"/>
</dbReference>
<organism evidence="11 12">
    <name type="scientific">Plutella xylostella</name>
    <name type="common">Diamondback moth</name>
    <name type="synonym">Plutella maculipennis</name>
    <dbReference type="NCBI Taxonomy" id="51655"/>
    <lineage>
        <taxon>Eukaryota</taxon>
        <taxon>Metazoa</taxon>
        <taxon>Ecdysozoa</taxon>
        <taxon>Arthropoda</taxon>
        <taxon>Hexapoda</taxon>
        <taxon>Insecta</taxon>
        <taxon>Pterygota</taxon>
        <taxon>Neoptera</taxon>
        <taxon>Endopterygota</taxon>
        <taxon>Lepidoptera</taxon>
        <taxon>Glossata</taxon>
        <taxon>Ditrysia</taxon>
        <taxon>Yponomeutoidea</taxon>
        <taxon>Plutellidae</taxon>
        <taxon>Plutella</taxon>
    </lineage>
</organism>
<feature type="domain" description="C2H2-type" evidence="9">
    <location>
        <begin position="350"/>
        <end position="373"/>
    </location>
</feature>
<comment type="caution">
    <text evidence="11">The sequence shown here is derived from an EMBL/GenBank/DDBJ whole genome shotgun (WGS) entry which is preliminary data.</text>
</comment>
<dbReference type="AlphaFoldDB" id="A0A8S4FYX3"/>
<feature type="domain" description="C2H2-type" evidence="9">
    <location>
        <begin position="451"/>
        <end position="478"/>
    </location>
</feature>
<evidence type="ECO:0000256" key="2">
    <source>
        <dbReference type="ARBA" id="ARBA00022723"/>
    </source>
</evidence>
<evidence type="ECO:0000256" key="5">
    <source>
        <dbReference type="ARBA" id="ARBA00022833"/>
    </source>
</evidence>
<feature type="domain" description="C2H2-type" evidence="9">
    <location>
        <begin position="415"/>
        <end position="439"/>
    </location>
</feature>
<feature type="domain" description="C2H2-type" evidence="9">
    <location>
        <begin position="387"/>
        <end position="414"/>
    </location>
</feature>
<feature type="binding site" evidence="8">
    <location>
        <position position="41"/>
    </location>
    <ligand>
        <name>Zn(2+)</name>
        <dbReference type="ChEBI" id="CHEBI:29105"/>
    </ligand>
</feature>
<feature type="binding site" evidence="8">
    <location>
        <position position="44"/>
    </location>
    <ligand>
        <name>Zn(2+)</name>
        <dbReference type="ChEBI" id="CHEBI:29105"/>
    </ligand>
</feature>
<dbReference type="GO" id="GO:0005634">
    <property type="term" value="C:nucleus"/>
    <property type="evidence" value="ECO:0007669"/>
    <property type="project" value="UniProtKB-SubCell"/>
</dbReference>
<dbReference type="SUPFAM" id="SSF57667">
    <property type="entry name" value="beta-beta-alpha zinc fingers"/>
    <property type="match status" value="6"/>
</dbReference>
<dbReference type="GO" id="GO:0008270">
    <property type="term" value="F:zinc ion binding"/>
    <property type="evidence" value="ECO:0007669"/>
    <property type="project" value="UniProtKB-UniRule"/>
</dbReference>
<sequence length="620" mass="73119">MEENIDINTMNKRELGEWLLKQSYTSVKRNLQSILHSTQFCGVCHASSRESFYELNFSGFDKEDDSIEDMIRNVFGDEVISSLSTNLICDICQKQLKESYLFISQVKNTSMILINYLDQMAEQIDGIDEFVNQDRSGYANTVIVLQDFLNIKAKESDLQSVEKDIVSDVCYADQNIYTCDVCHKSFDSKVKITHHIKQLHMKKQFNKRFSCPECDTTPCIHERYLSSVKNNEIHGKSTFKCIDCEYVTASKTYLIAHINKDHLNLFPHLCDICGQSFACKYNHKQHIRRYHEDIIKCKYCEKIFSNVCRLDTHMESCRTISREFKCNYCPASFDNTEQLEYHKLRHESEIPCPMCTKIFPSNISLNRHIRQAHDRPLYNPSRGVRLRECSLCPATFKTLTELRRHLEDHSLDDQHHCKACNKTFASRRKYKAHCRSWPHIRRVNPDAEFRFKCDCGVSFPSERLLENHKNVYHFNIKPYVCTECSKAFTTEIHLKYHMERHEGVKKYLCTECNKPLSTLSSLKKHILRQHAPEKPFPCEYCDKTFVNMSERDTHKIRNHFEKSFVCPICECKFHTRCNVRAHIKNVHLKGTNLNDFLRENEHNERLVDIFRDRRKPFVEN</sequence>
<evidence type="ECO:0000256" key="1">
    <source>
        <dbReference type="ARBA" id="ARBA00004123"/>
    </source>
</evidence>
<gene>
    <name evidence="11" type="ORF">PLXY2_LOCUS12063</name>
</gene>
<feature type="domain" description="C2H2-type" evidence="9">
    <location>
        <begin position="536"/>
        <end position="564"/>
    </location>
</feature>
<protein>
    <submittedName>
        <fullName evidence="11">(diamondback moth) hypothetical protein</fullName>
    </submittedName>
</protein>